<name>X0ZH39_9ZZZZ</name>
<comment type="caution">
    <text evidence="1">The sequence shown here is derived from an EMBL/GenBank/DDBJ whole genome shotgun (WGS) entry which is preliminary data.</text>
</comment>
<evidence type="ECO:0000313" key="1">
    <source>
        <dbReference type="EMBL" id="GAG68644.1"/>
    </source>
</evidence>
<organism evidence="1">
    <name type="scientific">marine sediment metagenome</name>
    <dbReference type="NCBI Taxonomy" id="412755"/>
    <lineage>
        <taxon>unclassified sequences</taxon>
        <taxon>metagenomes</taxon>
        <taxon>ecological metagenomes</taxon>
    </lineage>
</organism>
<dbReference type="AlphaFoldDB" id="X0ZH39"/>
<reference evidence="1" key="1">
    <citation type="journal article" date="2014" name="Front. Microbiol.">
        <title>High frequency of phylogenetically diverse reductive dehalogenase-homologous genes in deep subseafloor sedimentary metagenomes.</title>
        <authorList>
            <person name="Kawai M."/>
            <person name="Futagami T."/>
            <person name="Toyoda A."/>
            <person name="Takaki Y."/>
            <person name="Nishi S."/>
            <person name="Hori S."/>
            <person name="Arai W."/>
            <person name="Tsubouchi T."/>
            <person name="Morono Y."/>
            <person name="Uchiyama I."/>
            <person name="Ito T."/>
            <person name="Fujiyama A."/>
            <person name="Inagaki F."/>
            <person name="Takami H."/>
        </authorList>
    </citation>
    <scope>NUCLEOTIDE SEQUENCE</scope>
    <source>
        <strain evidence="1">Expedition CK06-06</strain>
    </source>
</reference>
<sequence>SKACCMLGNFNDWVENVVGGKYLTHPIRYLWEEKQDCRSSTENAHEFDIGPAYS</sequence>
<proteinExistence type="predicted"/>
<protein>
    <submittedName>
        <fullName evidence="1">Uncharacterized protein</fullName>
    </submittedName>
</protein>
<dbReference type="EMBL" id="BART01002832">
    <property type="protein sequence ID" value="GAG68644.1"/>
    <property type="molecule type" value="Genomic_DNA"/>
</dbReference>
<feature type="non-terminal residue" evidence="1">
    <location>
        <position position="1"/>
    </location>
</feature>
<accession>X0ZH39</accession>
<gene>
    <name evidence="1" type="ORF">S01H4_08305</name>
</gene>